<organism evidence="1 2">
    <name type="scientific">Methylocaldum marinum</name>
    <dbReference type="NCBI Taxonomy" id="1432792"/>
    <lineage>
        <taxon>Bacteria</taxon>
        <taxon>Pseudomonadati</taxon>
        <taxon>Pseudomonadota</taxon>
        <taxon>Gammaproteobacteria</taxon>
        <taxon>Methylococcales</taxon>
        <taxon>Methylococcaceae</taxon>
        <taxon>Methylocaldum</taxon>
    </lineage>
</organism>
<keyword evidence="2" id="KW-1185">Reference proteome</keyword>
<evidence type="ECO:0000313" key="2">
    <source>
        <dbReference type="Proteomes" id="UP000266313"/>
    </source>
</evidence>
<evidence type="ECO:0000313" key="1">
    <source>
        <dbReference type="EMBL" id="BBA34275.1"/>
    </source>
</evidence>
<name>A0A250KRJ4_9GAMM</name>
<dbReference type="EMBL" id="AP017928">
    <property type="protein sequence ID" value="BBA34275.1"/>
    <property type="molecule type" value="Genomic_DNA"/>
</dbReference>
<dbReference type="KEGG" id="mmai:sS8_2323"/>
<sequence length="159" mass="17315">MGTLHFARTQLFIREAEPFNLKYRKSDIAGRFHGGVFTNYASMGGRHASVGTRRSLKWAGRITNFTIASLGAAIQAVVAKLKSEDDILNAIITGKADPVPAGYRNLAKASPDTATDELEHLVFGEVYGVDALNRVSPGPVPLREFCARPENVNLKNICE</sequence>
<accession>A0A250KRJ4</accession>
<gene>
    <name evidence="1" type="ORF">sS8_2323</name>
</gene>
<proteinExistence type="predicted"/>
<dbReference type="Proteomes" id="UP000266313">
    <property type="component" value="Chromosome"/>
</dbReference>
<dbReference type="AlphaFoldDB" id="A0A250KRJ4"/>
<reference evidence="1 2" key="1">
    <citation type="submission" date="2016-12" db="EMBL/GenBank/DDBJ databases">
        <title>Genome sequencing of Methylocaldum marinum.</title>
        <authorList>
            <person name="Takeuchi M."/>
            <person name="Kamagata Y."/>
            <person name="Hiraoka S."/>
            <person name="Oshima K."/>
            <person name="Hattori M."/>
            <person name="Iwasaki W."/>
        </authorList>
    </citation>
    <scope>NUCLEOTIDE SEQUENCE [LARGE SCALE GENOMIC DNA]</scope>
    <source>
        <strain evidence="1 2">S8</strain>
    </source>
</reference>
<protein>
    <submittedName>
        <fullName evidence="1">Uncharacterized protein</fullName>
    </submittedName>
</protein>